<dbReference type="EMBL" id="JAEUBD010001504">
    <property type="protein sequence ID" value="KAH3659835.1"/>
    <property type="molecule type" value="Genomic_DNA"/>
</dbReference>
<evidence type="ECO:0000313" key="3">
    <source>
        <dbReference type="Proteomes" id="UP000788993"/>
    </source>
</evidence>
<evidence type="ECO:0000256" key="1">
    <source>
        <dbReference type="SAM" id="MobiDB-lite"/>
    </source>
</evidence>
<feature type="compositionally biased region" description="Polar residues" evidence="1">
    <location>
        <begin position="289"/>
        <end position="299"/>
    </location>
</feature>
<comment type="caution">
    <text evidence="2">The sequence shown here is derived from an EMBL/GenBank/DDBJ whole genome shotgun (WGS) entry which is preliminary data.</text>
</comment>
<dbReference type="Proteomes" id="UP000788993">
    <property type="component" value="Unassembled WGS sequence"/>
</dbReference>
<accession>A0A9P8NU85</accession>
<name>A0A9P8NU85_9ASCO</name>
<evidence type="ECO:0000313" key="2">
    <source>
        <dbReference type="EMBL" id="KAH3659835.1"/>
    </source>
</evidence>
<feature type="region of interest" description="Disordered" evidence="1">
    <location>
        <begin position="289"/>
        <end position="316"/>
    </location>
</feature>
<proteinExistence type="predicted"/>
<feature type="compositionally biased region" description="Basic and acidic residues" evidence="1">
    <location>
        <begin position="213"/>
        <end position="224"/>
    </location>
</feature>
<dbReference type="GO" id="GO:0007131">
    <property type="term" value="P:reciprocal meiotic recombination"/>
    <property type="evidence" value="ECO:0007669"/>
    <property type="project" value="InterPro"/>
</dbReference>
<sequence>MIAKSTNFRAPVKFDILTPRFVENPITTETSTTSVPGVPNWEHSRGIQEKQIFIPSFTMGSLYTSISFRKFSYISDQNQWIHFPYRSDLSLNVGQKSGSKKPQEPGDDMLIKVMWKAEVLERLVFDEHQMVKAYAKFPSIALKYYPNARYCKKFQLGFASHDEFNKCIEVLESHGIPTHQQEKARFRGSQMQSQIQSQIDFGSQVAFSQSSQVEKKDRKNDDFVRGGMVNSWSQPLKQQSMTESASQIPEISAVEPTPNLDFLNSVHYTSFQDENLTKDPLLNLNSTSVDMSDLSTSPRPGTISLEPPAVEPANTEELEKDDELDLLEAAEDEVARVAEAEVVADTTLRLNRLDSSSTATVLETKSSVK</sequence>
<dbReference type="Pfam" id="PF03525">
    <property type="entry name" value="Meiotic_rec114"/>
    <property type="match status" value="1"/>
</dbReference>
<gene>
    <name evidence="2" type="ORF">OGATHE_005880</name>
</gene>
<feature type="region of interest" description="Disordered" evidence="1">
    <location>
        <begin position="208"/>
        <end position="229"/>
    </location>
</feature>
<keyword evidence="3" id="KW-1185">Reference proteome</keyword>
<dbReference type="AlphaFoldDB" id="A0A9P8NU85"/>
<organism evidence="2 3">
    <name type="scientific">Ogataea polymorpha</name>
    <dbReference type="NCBI Taxonomy" id="460523"/>
    <lineage>
        <taxon>Eukaryota</taxon>
        <taxon>Fungi</taxon>
        <taxon>Dikarya</taxon>
        <taxon>Ascomycota</taxon>
        <taxon>Saccharomycotina</taxon>
        <taxon>Pichiomycetes</taxon>
        <taxon>Pichiales</taxon>
        <taxon>Pichiaceae</taxon>
        <taxon>Ogataea</taxon>
    </lineage>
</organism>
<reference evidence="2" key="2">
    <citation type="submission" date="2021-01" db="EMBL/GenBank/DDBJ databases">
        <authorList>
            <person name="Schikora-Tamarit M.A."/>
        </authorList>
    </citation>
    <scope>NUCLEOTIDE SEQUENCE</scope>
    <source>
        <strain evidence="2">NCAIM Y.01608</strain>
    </source>
</reference>
<reference evidence="2" key="1">
    <citation type="journal article" date="2021" name="Open Biol.">
        <title>Shared evolutionary footprints suggest mitochondrial oxidative damage underlies multiple complex I losses in fungi.</title>
        <authorList>
            <person name="Schikora-Tamarit M.A."/>
            <person name="Marcet-Houben M."/>
            <person name="Nosek J."/>
            <person name="Gabaldon T."/>
        </authorList>
    </citation>
    <scope>NUCLEOTIDE SEQUENCE</scope>
    <source>
        <strain evidence="2">NCAIM Y.01608</strain>
    </source>
</reference>
<protein>
    <submittedName>
        <fullName evidence="2">Uncharacterized protein</fullName>
    </submittedName>
</protein>
<dbReference type="InterPro" id="IPR004354">
    <property type="entry name" value="Meiotic_Rec114"/>
</dbReference>